<evidence type="ECO:0000256" key="11">
    <source>
        <dbReference type="ARBA" id="ARBA00039088"/>
    </source>
</evidence>
<keyword evidence="9" id="KW-0560">Oxidoreductase</keyword>
<keyword evidence="4" id="KW-0285">Flavoprotein</keyword>
<dbReference type="InterPro" id="IPR039261">
    <property type="entry name" value="FNR_nucleotide-bd"/>
</dbReference>
<dbReference type="InterPro" id="IPR023173">
    <property type="entry name" value="NADPH_Cyt_P450_Rdtase_alpha"/>
</dbReference>
<dbReference type="OrthoDB" id="1856718at2759"/>
<keyword evidence="3" id="KW-0028">Amino-acid biosynthesis</keyword>
<dbReference type="GO" id="GO:0009086">
    <property type="term" value="P:methionine biosynthetic process"/>
    <property type="evidence" value="ECO:0007669"/>
    <property type="project" value="UniProtKB-KW"/>
</dbReference>
<dbReference type="eggNOG" id="KOG1158">
    <property type="taxonomic scope" value="Eukaryota"/>
</dbReference>
<dbReference type="AlphaFoldDB" id="A0A0L0SVV6"/>
<dbReference type="SUPFAM" id="SSF52343">
    <property type="entry name" value="Ferredoxin reductase-like, C-terminal NADP-linked domain"/>
    <property type="match status" value="1"/>
</dbReference>
<evidence type="ECO:0000256" key="2">
    <source>
        <dbReference type="ARBA" id="ARBA00001974"/>
    </source>
</evidence>
<dbReference type="Gene3D" id="3.40.50.80">
    <property type="entry name" value="Nucleotide-binding domain of ferredoxin-NADP reductase (FNR) module"/>
    <property type="match status" value="1"/>
</dbReference>
<dbReference type="InterPro" id="IPR001094">
    <property type="entry name" value="Flavdoxin-like"/>
</dbReference>
<sequence>MAPTTAGTPPLAPHLAILYGSQTGNAESIARGLHDTAVARGFNSSVHCLNDHAAAHLDQVPAVLFITSSTGDGEPPDNANLFFRALRKLKGGDKGPWPQTRYALLGLGDTNYSNFCGAAKRLEKRVSELGATRFYASAFADDATGLEETIDPWVEGLWPVLETVCARKGAAADAASAAAEPAAAPAAKSIANKPAIDTLVNQTASLALTTPAPALYSPPALPTHTIGHLTIPGLPDLSTITSLTGLPAVTVPTVVVTRTTATKPILPTITDYHAQWHSQITRTPLPPYTSSRPASATVRSVTPLTTPDAVKSVLALDLDLPTDTAADPGWAWTPGDAFGICAPVPYDLALATAARLGGAEWTGDGWVSPVVRLDGTNGDADLPQSLRDRDAVVAPKGVEGSAKGHFYSIFDLCRFVLDVTATPKKALLRALGDLATDETEKKLMYYLSSRAGTKAYRGMSDNGRRRCFMSWPTVPSVTSVPLDVLLAHVTPSAPRLFSHSRMGVASEFVRALSVGDVIPVYPAPSARFHLPADGSVPVVLVGAGTGMAPLIAFVRHRHAQREMASARGVQFGSITVVQGLRDPMKDWLFGSELLEMSKAGTVTAVHLAVSRVDVAQGLDGVASMTRGYVQDAIRSTARDAVVGAIEKGGRVYVCGDAKGMGRGVMDAVAEVLGAARGAASKLEAVEMVATLVKEGRYLQDLW</sequence>
<evidence type="ECO:0000256" key="5">
    <source>
        <dbReference type="ARBA" id="ARBA00022643"/>
    </source>
</evidence>
<dbReference type="PROSITE" id="PS50902">
    <property type="entry name" value="FLAVODOXIN_LIKE"/>
    <property type="match status" value="1"/>
</dbReference>
<dbReference type="GO" id="GO:0050660">
    <property type="term" value="F:flavin adenine dinucleotide binding"/>
    <property type="evidence" value="ECO:0007669"/>
    <property type="project" value="TreeGrafter"/>
</dbReference>
<evidence type="ECO:0000256" key="1">
    <source>
        <dbReference type="ARBA" id="ARBA00001917"/>
    </source>
</evidence>
<dbReference type="FunFam" id="3.40.50.360:FF:000059">
    <property type="entry name" value="5-methyltetrahydrofolate-homocysteine methyltransferase reductase"/>
    <property type="match status" value="1"/>
</dbReference>
<dbReference type="EC" id="1.16.1.8" evidence="11"/>
<dbReference type="PANTHER" id="PTHR19384:SF84">
    <property type="entry name" value="METHIONINE SYNTHASE REDUCTASE"/>
    <property type="match status" value="1"/>
</dbReference>
<dbReference type="PANTHER" id="PTHR19384">
    <property type="entry name" value="NITRIC OXIDE SYNTHASE-RELATED"/>
    <property type="match status" value="1"/>
</dbReference>
<organism evidence="15 16">
    <name type="scientific">Allomyces macrogynus (strain ATCC 38327)</name>
    <name type="common">Allomyces javanicus var. macrogynus</name>
    <dbReference type="NCBI Taxonomy" id="578462"/>
    <lineage>
        <taxon>Eukaryota</taxon>
        <taxon>Fungi</taxon>
        <taxon>Fungi incertae sedis</taxon>
        <taxon>Blastocladiomycota</taxon>
        <taxon>Blastocladiomycetes</taxon>
        <taxon>Blastocladiales</taxon>
        <taxon>Blastocladiaceae</taxon>
        <taxon>Allomyces</taxon>
    </lineage>
</organism>
<keyword evidence="10" id="KW-0486">Methionine biosynthesis</keyword>
<evidence type="ECO:0000256" key="4">
    <source>
        <dbReference type="ARBA" id="ARBA00022630"/>
    </source>
</evidence>
<gene>
    <name evidence="15" type="ORF">AMAG_11591</name>
</gene>
<dbReference type="GO" id="GO:0030586">
    <property type="term" value="F:[methionine synthase] reductase (NADPH) activity"/>
    <property type="evidence" value="ECO:0007669"/>
    <property type="project" value="UniProtKB-EC"/>
</dbReference>
<dbReference type="InterPro" id="IPR017938">
    <property type="entry name" value="Riboflavin_synthase-like_b-brl"/>
</dbReference>
<dbReference type="GO" id="GO:0005829">
    <property type="term" value="C:cytosol"/>
    <property type="evidence" value="ECO:0007669"/>
    <property type="project" value="TreeGrafter"/>
</dbReference>
<reference evidence="16" key="2">
    <citation type="submission" date="2009-11" db="EMBL/GenBank/DDBJ databases">
        <title>The Genome Sequence of Allomyces macrogynus strain ATCC 38327.</title>
        <authorList>
            <consortium name="The Broad Institute Genome Sequencing Platform"/>
            <person name="Russ C."/>
            <person name="Cuomo C."/>
            <person name="Shea T."/>
            <person name="Young S.K."/>
            <person name="Zeng Q."/>
            <person name="Koehrsen M."/>
            <person name="Haas B."/>
            <person name="Borodovsky M."/>
            <person name="Guigo R."/>
            <person name="Alvarado L."/>
            <person name="Berlin A."/>
            <person name="Borenstein D."/>
            <person name="Chen Z."/>
            <person name="Engels R."/>
            <person name="Freedman E."/>
            <person name="Gellesch M."/>
            <person name="Goldberg J."/>
            <person name="Griggs A."/>
            <person name="Gujja S."/>
            <person name="Heiman D."/>
            <person name="Hepburn T."/>
            <person name="Howarth C."/>
            <person name="Jen D."/>
            <person name="Larson L."/>
            <person name="Lewis B."/>
            <person name="Mehta T."/>
            <person name="Park D."/>
            <person name="Pearson M."/>
            <person name="Roberts A."/>
            <person name="Saif S."/>
            <person name="Shenoy N."/>
            <person name="Sisk P."/>
            <person name="Stolte C."/>
            <person name="Sykes S."/>
            <person name="Walk T."/>
            <person name="White J."/>
            <person name="Yandava C."/>
            <person name="Burger G."/>
            <person name="Gray M.W."/>
            <person name="Holland P.W.H."/>
            <person name="King N."/>
            <person name="Lang F.B.F."/>
            <person name="Roger A.J."/>
            <person name="Ruiz-Trillo I."/>
            <person name="Lander E."/>
            <person name="Nusbaum C."/>
        </authorList>
    </citation>
    <scope>NUCLEOTIDE SEQUENCE [LARGE SCALE GENOMIC DNA]</scope>
    <source>
        <strain evidence="16">ATCC 38327</strain>
    </source>
</reference>
<evidence type="ECO:0000256" key="12">
    <source>
        <dbReference type="ARBA" id="ARBA00040659"/>
    </source>
</evidence>
<evidence type="ECO:0000256" key="3">
    <source>
        <dbReference type="ARBA" id="ARBA00022605"/>
    </source>
</evidence>
<comment type="cofactor">
    <cofactor evidence="1">
        <name>FMN</name>
        <dbReference type="ChEBI" id="CHEBI:58210"/>
    </cofactor>
</comment>
<evidence type="ECO:0000313" key="16">
    <source>
        <dbReference type="Proteomes" id="UP000054350"/>
    </source>
</evidence>
<dbReference type="SUPFAM" id="SSF52218">
    <property type="entry name" value="Flavoproteins"/>
    <property type="match status" value="1"/>
</dbReference>
<dbReference type="EMBL" id="GG745350">
    <property type="protein sequence ID" value="KNE66454.1"/>
    <property type="molecule type" value="Genomic_DNA"/>
</dbReference>
<dbReference type="GO" id="GO:0010181">
    <property type="term" value="F:FMN binding"/>
    <property type="evidence" value="ECO:0007669"/>
    <property type="project" value="InterPro"/>
</dbReference>
<dbReference type="Gene3D" id="2.40.30.10">
    <property type="entry name" value="Translation factors"/>
    <property type="match status" value="1"/>
</dbReference>
<keyword evidence="16" id="KW-1185">Reference proteome</keyword>
<evidence type="ECO:0000256" key="9">
    <source>
        <dbReference type="ARBA" id="ARBA00023002"/>
    </source>
</evidence>
<feature type="domain" description="Flavodoxin-like" evidence="13">
    <location>
        <begin position="15"/>
        <end position="158"/>
    </location>
</feature>
<evidence type="ECO:0000256" key="6">
    <source>
        <dbReference type="ARBA" id="ARBA00022691"/>
    </source>
</evidence>
<dbReference type="SUPFAM" id="SSF63380">
    <property type="entry name" value="Riboflavin synthase domain-like"/>
    <property type="match status" value="1"/>
</dbReference>
<dbReference type="VEuPathDB" id="FungiDB:AMAG_11591"/>
<dbReference type="Pfam" id="PF00175">
    <property type="entry name" value="NAD_binding_1"/>
    <property type="match status" value="1"/>
</dbReference>
<feature type="domain" description="FAD-binding FR-type" evidence="14">
    <location>
        <begin position="291"/>
        <end position="531"/>
    </location>
</feature>
<dbReference type="OMA" id="LCCGGGC"/>
<dbReference type="InterPro" id="IPR001709">
    <property type="entry name" value="Flavoprot_Pyr_Nucl_cyt_Rdtase"/>
</dbReference>
<accession>A0A0L0SVV6</accession>
<evidence type="ECO:0000259" key="14">
    <source>
        <dbReference type="PROSITE" id="PS51384"/>
    </source>
</evidence>
<keyword evidence="5" id="KW-0288">FMN</keyword>
<dbReference type="InterPro" id="IPR003097">
    <property type="entry name" value="CysJ-like_FAD-binding"/>
</dbReference>
<evidence type="ECO:0000259" key="13">
    <source>
        <dbReference type="PROSITE" id="PS50902"/>
    </source>
</evidence>
<dbReference type="Pfam" id="PF00258">
    <property type="entry name" value="Flavodoxin_1"/>
    <property type="match status" value="1"/>
</dbReference>
<dbReference type="InterPro" id="IPR001433">
    <property type="entry name" value="OxRdtase_FAD/NAD-bd"/>
</dbReference>
<proteinExistence type="predicted"/>
<comment type="cofactor">
    <cofactor evidence="2">
        <name>FAD</name>
        <dbReference type="ChEBI" id="CHEBI:57692"/>
    </cofactor>
</comment>
<dbReference type="Gene3D" id="1.20.990.10">
    <property type="entry name" value="NADPH-cytochrome p450 Reductase, Chain A, domain 3"/>
    <property type="match status" value="1"/>
</dbReference>
<keyword evidence="7" id="KW-0274">FAD</keyword>
<dbReference type="InterPro" id="IPR017927">
    <property type="entry name" value="FAD-bd_FR_type"/>
</dbReference>
<evidence type="ECO:0000256" key="8">
    <source>
        <dbReference type="ARBA" id="ARBA00022857"/>
    </source>
</evidence>
<dbReference type="PRINTS" id="PR00369">
    <property type="entry name" value="FLAVODOXIN"/>
</dbReference>
<dbReference type="Proteomes" id="UP000054350">
    <property type="component" value="Unassembled WGS sequence"/>
</dbReference>
<dbReference type="InterPro" id="IPR008254">
    <property type="entry name" value="Flavodoxin/NO_synth"/>
</dbReference>
<dbReference type="GO" id="GO:0050667">
    <property type="term" value="P:homocysteine metabolic process"/>
    <property type="evidence" value="ECO:0007669"/>
    <property type="project" value="TreeGrafter"/>
</dbReference>
<evidence type="ECO:0000256" key="10">
    <source>
        <dbReference type="ARBA" id="ARBA00023167"/>
    </source>
</evidence>
<dbReference type="InterPro" id="IPR029039">
    <property type="entry name" value="Flavoprotein-like_sf"/>
</dbReference>
<dbReference type="PRINTS" id="PR00371">
    <property type="entry name" value="FPNCR"/>
</dbReference>
<evidence type="ECO:0000256" key="7">
    <source>
        <dbReference type="ARBA" id="ARBA00022827"/>
    </source>
</evidence>
<reference evidence="15 16" key="1">
    <citation type="submission" date="2009-11" db="EMBL/GenBank/DDBJ databases">
        <title>Annotation of Allomyces macrogynus ATCC 38327.</title>
        <authorList>
            <consortium name="The Broad Institute Genome Sequencing Platform"/>
            <person name="Russ C."/>
            <person name="Cuomo C."/>
            <person name="Burger G."/>
            <person name="Gray M.W."/>
            <person name="Holland P.W.H."/>
            <person name="King N."/>
            <person name="Lang F.B.F."/>
            <person name="Roger A.J."/>
            <person name="Ruiz-Trillo I."/>
            <person name="Young S.K."/>
            <person name="Zeng Q."/>
            <person name="Gargeya S."/>
            <person name="Fitzgerald M."/>
            <person name="Haas B."/>
            <person name="Abouelleil A."/>
            <person name="Alvarado L."/>
            <person name="Arachchi H.M."/>
            <person name="Berlin A."/>
            <person name="Chapman S.B."/>
            <person name="Gearin G."/>
            <person name="Goldberg J."/>
            <person name="Griggs A."/>
            <person name="Gujja S."/>
            <person name="Hansen M."/>
            <person name="Heiman D."/>
            <person name="Howarth C."/>
            <person name="Larimer J."/>
            <person name="Lui A."/>
            <person name="MacDonald P.J.P."/>
            <person name="McCowen C."/>
            <person name="Montmayeur A."/>
            <person name="Murphy C."/>
            <person name="Neiman D."/>
            <person name="Pearson M."/>
            <person name="Priest M."/>
            <person name="Roberts A."/>
            <person name="Saif S."/>
            <person name="Shea T."/>
            <person name="Sisk P."/>
            <person name="Stolte C."/>
            <person name="Sykes S."/>
            <person name="Wortman J."/>
            <person name="Nusbaum C."/>
            <person name="Birren B."/>
        </authorList>
    </citation>
    <scope>NUCLEOTIDE SEQUENCE [LARGE SCALE GENOMIC DNA]</scope>
    <source>
        <strain evidence="15 16">ATCC 38327</strain>
    </source>
</reference>
<name>A0A0L0SVV6_ALLM3</name>
<dbReference type="STRING" id="578462.A0A0L0SVV6"/>
<dbReference type="Pfam" id="PF00667">
    <property type="entry name" value="FAD_binding_1"/>
    <property type="match status" value="1"/>
</dbReference>
<protein>
    <recommendedName>
        <fullName evidence="12">Methionine synthase reductase</fullName>
        <ecNumber evidence="11">1.16.1.8</ecNumber>
    </recommendedName>
</protein>
<keyword evidence="8" id="KW-0521">NADP</keyword>
<keyword evidence="6" id="KW-0949">S-adenosyl-L-methionine</keyword>
<evidence type="ECO:0000313" key="15">
    <source>
        <dbReference type="EMBL" id="KNE66454.1"/>
    </source>
</evidence>
<dbReference type="Gene3D" id="3.40.50.360">
    <property type="match status" value="1"/>
</dbReference>
<dbReference type="PROSITE" id="PS51384">
    <property type="entry name" value="FAD_FR"/>
    <property type="match status" value="1"/>
</dbReference>